<feature type="compositionally biased region" description="Polar residues" evidence="4">
    <location>
        <begin position="676"/>
        <end position="685"/>
    </location>
</feature>
<dbReference type="Pfam" id="PF00038">
    <property type="entry name" value="Filament"/>
    <property type="match status" value="1"/>
</dbReference>
<dbReference type="GO" id="GO:0005882">
    <property type="term" value="C:intermediate filament"/>
    <property type="evidence" value="ECO:0007669"/>
    <property type="project" value="UniProtKB-KW"/>
</dbReference>
<dbReference type="Proteomes" id="UP001174136">
    <property type="component" value="Unassembled WGS sequence"/>
</dbReference>
<dbReference type="SUPFAM" id="SSF64593">
    <property type="entry name" value="Intermediate filament protein, coiled coil region"/>
    <property type="match status" value="2"/>
</dbReference>
<dbReference type="Gene3D" id="1.20.5.1160">
    <property type="entry name" value="Vasodilator-stimulated phosphoprotein"/>
    <property type="match status" value="1"/>
</dbReference>
<dbReference type="InterPro" id="IPR039008">
    <property type="entry name" value="IF_rod_dom"/>
</dbReference>
<feature type="coiled-coil region" evidence="3">
    <location>
        <begin position="123"/>
        <end position="157"/>
    </location>
</feature>
<dbReference type="PANTHER" id="PTHR47136">
    <property type="entry name" value="SYNEMIN"/>
    <property type="match status" value="1"/>
</dbReference>
<dbReference type="GO" id="GO:0005200">
    <property type="term" value="F:structural constituent of cytoskeleton"/>
    <property type="evidence" value="ECO:0007669"/>
    <property type="project" value="InterPro"/>
</dbReference>
<protein>
    <submittedName>
        <fullName evidence="6">Synemin</fullName>
    </submittedName>
</protein>
<comment type="caution">
    <text evidence="6">The sequence shown here is derived from an EMBL/GenBank/DDBJ whole genome shotgun (WGS) entry which is preliminary data.</text>
</comment>
<evidence type="ECO:0000256" key="3">
    <source>
        <dbReference type="SAM" id="Coils"/>
    </source>
</evidence>
<dbReference type="GO" id="GO:0019215">
    <property type="term" value="F:intermediate filament binding"/>
    <property type="evidence" value="ECO:0007669"/>
    <property type="project" value="TreeGrafter"/>
</dbReference>
<dbReference type="GO" id="GO:0031443">
    <property type="term" value="P:fast-twitch skeletal muscle fiber contraction"/>
    <property type="evidence" value="ECO:0007669"/>
    <property type="project" value="TreeGrafter"/>
</dbReference>
<dbReference type="GO" id="GO:0043034">
    <property type="term" value="C:costamere"/>
    <property type="evidence" value="ECO:0007669"/>
    <property type="project" value="TreeGrafter"/>
</dbReference>
<dbReference type="GO" id="GO:0060053">
    <property type="term" value="C:neurofilament cytoskeleton"/>
    <property type="evidence" value="ECO:0007669"/>
    <property type="project" value="TreeGrafter"/>
</dbReference>
<dbReference type="AlphaFoldDB" id="A0AA47M9Q2"/>
<feature type="coiled-coil region" evidence="3">
    <location>
        <begin position="211"/>
        <end position="245"/>
    </location>
</feature>
<evidence type="ECO:0000259" key="5">
    <source>
        <dbReference type="SMART" id="SM01391"/>
    </source>
</evidence>
<evidence type="ECO:0000313" key="6">
    <source>
        <dbReference type="EMBL" id="KAK0136260.1"/>
    </source>
</evidence>
<feature type="region of interest" description="Disordered" evidence="4">
    <location>
        <begin position="491"/>
        <end position="510"/>
    </location>
</feature>
<evidence type="ECO:0000256" key="1">
    <source>
        <dbReference type="ARBA" id="ARBA00022754"/>
    </source>
</evidence>
<dbReference type="PANTHER" id="PTHR47136:SF1">
    <property type="entry name" value="SYNEMIN"/>
    <property type="match status" value="1"/>
</dbReference>
<evidence type="ECO:0000313" key="7">
    <source>
        <dbReference type="Proteomes" id="UP001174136"/>
    </source>
</evidence>
<keyword evidence="1" id="KW-0403">Intermediate filament</keyword>
<feature type="region of interest" description="Disordered" evidence="4">
    <location>
        <begin position="665"/>
        <end position="685"/>
    </location>
</feature>
<dbReference type="EMBL" id="JAOPHQ010005189">
    <property type="protein sequence ID" value="KAK0136260.1"/>
    <property type="molecule type" value="Genomic_DNA"/>
</dbReference>
<feature type="compositionally biased region" description="Low complexity" evidence="4">
    <location>
        <begin position="738"/>
        <end position="747"/>
    </location>
</feature>
<feature type="compositionally biased region" description="Basic and acidic residues" evidence="4">
    <location>
        <begin position="748"/>
        <end position="761"/>
    </location>
</feature>
<dbReference type="GO" id="GO:0017166">
    <property type="term" value="F:vinculin binding"/>
    <property type="evidence" value="ECO:0007669"/>
    <property type="project" value="TreeGrafter"/>
</dbReference>
<feature type="region of interest" description="Disordered" evidence="4">
    <location>
        <begin position="738"/>
        <end position="765"/>
    </location>
</feature>
<sequence>MQRLGGTFEDDQHQLQELNDRLAQYLSRTKQLEDENARLAAEITTLRRARDPDRDPDSGYRCPGGEMRDLRGLVGRLSSEKCRAEMETERLRRELCALHSLRRAGADARRGLGGELSGCEEELRRAGGSHASLERRLVQLEQERGRLEEKHREETARLRRQLDSSVVPIAVQYRRRQGGHQVGVSAEEMQRVARSVSEGWMGAFEVYQRRVEEIEGSIRSDRAMLDELQEEKMLYAAEFEKLRAEAQRQSQIQVHLEEQMGHMQDRFRMDFGQYQRIIEELEQERNMLADNIAAKLWDHQQLLQVKMSLGMEVATYRWACVLSRMYPQGGSLLEGNRVDHETHRMGNQRERIIDIKMPSQPYTLRTVPSTRQHLDVRYTELASNLRRSPVPPSGAMSPSRLIPISVSARAQHQSPASRRDMLSFNKARAEASTPAAAATPSKPAAMHDNQSSQAVGEKAKEEQIVRIKTVTQVENKVSPVVLNTESPKSMRVVSPPMVSRDVTTEVESKKKVRDEMEERVCVSEVDLKEKSEKERILDSSEKRILDSVVMEDIISKVMGPAGVDATGSSAGDSPMTYHVEKTEQEDGSTKTQIILESKVEEELDVSQDSALEALLSGGVTTISLEDIKGTPTGSMIQELLSGLQGEEGMANKSVNVKIVEQPLESHSDDEYEFEQVSDSKYPQPSSVTYCQIEEIESAPRDAKEAQQDDHHTSDVSGTDAEHGKAEFVHVVDELSRSNSLLSRNSSSSKERESPYYGHDEGSQEYFVSTPDDNLSELDEVGGITSYGHYGNLDDLSDERYYQDEGLPRRGMIAEELDEYELSKFMSDDDSYVKERFPECIIEEEVQVSPTVQESVLGFLKEDSLDPKEQLEGTLDRIQDAVSGPLREELAYFSRLSRESPQNMSVDVKRVQHTNEDGTMTIVAELNICQSLNESGLLEDEECDVSEEQILASLQSSHPGLEALLQQGGAHGYSVKMSEEQESVHTGGLEDDVATGGSVTETTERYIQLGPTERSFTFQKDQDETSSGQVLQSHTLTSPIEVSHEKKVATVYLESSTDY</sequence>
<feature type="region of interest" description="Disordered" evidence="4">
    <location>
        <begin position="426"/>
        <end position="460"/>
    </location>
</feature>
<organism evidence="6 7">
    <name type="scientific">Merluccius polli</name>
    <name type="common">Benguela hake</name>
    <name type="synonym">Merluccius cadenati</name>
    <dbReference type="NCBI Taxonomy" id="89951"/>
    <lineage>
        <taxon>Eukaryota</taxon>
        <taxon>Metazoa</taxon>
        <taxon>Chordata</taxon>
        <taxon>Craniata</taxon>
        <taxon>Vertebrata</taxon>
        <taxon>Euteleostomi</taxon>
        <taxon>Actinopterygii</taxon>
        <taxon>Neopterygii</taxon>
        <taxon>Teleostei</taxon>
        <taxon>Neoteleostei</taxon>
        <taxon>Acanthomorphata</taxon>
        <taxon>Zeiogadaria</taxon>
        <taxon>Gadariae</taxon>
        <taxon>Gadiformes</taxon>
        <taxon>Gadoidei</taxon>
        <taxon>Merlucciidae</taxon>
        <taxon>Merluccius</taxon>
    </lineage>
</organism>
<dbReference type="GO" id="GO:0045104">
    <property type="term" value="P:intermediate filament cytoskeleton organization"/>
    <property type="evidence" value="ECO:0007669"/>
    <property type="project" value="InterPro"/>
</dbReference>
<evidence type="ECO:0000256" key="2">
    <source>
        <dbReference type="ARBA" id="ARBA00023054"/>
    </source>
</evidence>
<keyword evidence="7" id="KW-1185">Reference proteome</keyword>
<reference evidence="6" key="1">
    <citation type="journal article" date="2023" name="Front. Mar. Sci.">
        <title>A new Merluccius polli reference genome to investigate the effects of global change in West African waters.</title>
        <authorList>
            <person name="Mateo J.L."/>
            <person name="Blanco-Fernandez C."/>
            <person name="Garcia-Vazquez E."/>
            <person name="Machado-Schiaffino G."/>
        </authorList>
    </citation>
    <scope>NUCLEOTIDE SEQUENCE</scope>
    <source>
        <strain evidence="6">C29</strain>
        <tissue evidence="6">Fin</tissue>
    </source>
</reference>
<evidence type="ECO:0000256" key="4">
    <source>
        <dbReference type="SAM" id="MobiDB-lite"/>
    </source>
</evidence>
<feature type="compositionally biased region" description="Low complexity" evidence="4">
    <location>
        <begin position="430"/>
        <end position="444"/>
    </location>
</feature>
<accession>A0AA47M9Q2</accession>
<feature type="coiled-coil region" evidence="3">
    <location>
        <begin position="271"/>
        <end position="298"/>
    </location>
</feature>
<dbReference type="Gene3D" id="1.20.5.170">
    <property type="match status" value="1"/>
</dbReference>
<feature type="domain" description="IF rod" evidence="5">
    <location>
        <begin position="10"/>
        <end position="321"/>
    </location>
</feature>
<name>A0AA47M9Q2_MERPO</name>
<dbReference type="SMART" id="SM01391">
    <property type="entry name" value="Filament"/>
    <property type="match status" value="1"/>
</dbReference>
<dbReference type="GO" id="GO:0042383">
    <property type="term" value="C:sarcolemma"/>
    <property type="evidence" value="ECO:0007669"/>
    <property type="project" value="TreeGrafter"/>
</dbReference>
<feature type="coiled-coil region" evidence="3">
    <location>
        <begin position="8"/>
        <end position="49"/>
    </location>
</feature>
<dbReference type="InterPro" id="IPR030634">
    <property type="entry name" value="SYNM"/>
</dbReference>
<dbReference type="GO" id="GO:0008307">
    <property type="term" value="F:structural constituent of muscle"/>
    <property type="evidence" value="ECO:0007669"/>
    <property type="project" value="InterPro"/>
</dbReference>
<gene>
    <name evidence="6" type="primary">Synm</name>
    <name evidence="6" type="ORF">N1851_027844</name>
</gene>
<proteinExistence type="predicted"/>
<keyword evidence="2 3" id="KW-0175">Coiled coil</keyword>
<feature type="region of interest" description="Disordered" evidence="4">
    <location>
        <begin position="698"/>
        <end position="722"/>
    </location>
</feature>